<accession>A0ACC0KYS8</accession>
<name>A0ACC0KYS8_CHOFU</name>
<evidence type="ECO:0000313" key="2">
    <source>
        <dbReference type="Proteomes" id="UP001064048"/>
    </source>
</evidence>
<dbReference type="Proteomes" id="UP001064048">
    <property type="component" value="Chromosome 27"/>
</dbReference>
<keyword evidence="2" id="KW-1185">Reference proteome</keyword>
<comment type="caution">
    <text evidence="1">The sequence shown here is derived from an EMBL/GenBank/DDBJ whole genome shotgun (WGS) entry which is preliminary data.</text>
</comment>
<sequence>MKCQRNDQTSEFRGQYLMKELYIEKGDVASTELSISHLDRVIAQNGGYPPPEPPGAFSATTARRQDMQLLSMVEQLEEKVAASSMQVKGWRPSRLALPEEATGAEIVARARHKLASVEAHIERRYLKPPLVQSTSEATLGAMLQAEHGNASATSPQNDCESKPETKGIARGLATWREALARCNTSAQLAMLLQALEAATAWDKSIMKALTESSSSAGRRPLLNKGMNDNSPLESTGCLQPLTDPLNCQFCLCGDNEEQLLLCDGCDKGYHTYCFKPRMERIPEGDWYCWECVNKARGDRVCIVCGGACAGRTIPCALCSRAYHQDCHYPPLPKVRAGRPYPTPTLYSVRRRESNAQARENGFRVAPRYDIQNPRGKWYCSQCIARAPPKKPRNTKKRDSKQRDTSGDLDQGMVPSPAASLASTSTTAEEGAARDAATPDKEETDHNHSANTGPPEPAAEDGPPEKRRASHYVGGNGAIQHDDEHTDGPEPDAENVPLLSRAKKEKNNAKKQQKELQFCNCKTSAVELRATTTRHFHPLVAAILAMSSNHLGGGCLRFVFRFGDFSPPTVIVFCEQCGSGLLCEMECHEHAWPFLVPVNTKQFPQYKKVIKCPMDLSTIKRKLHDGTYKCKEEFASDVRLIFSNCEVFNEDDSPVGRAGHNMRQFFDARWAQL</sequence>
<gene>
    <name evidence="1" type="ORF">MSG28_015061</name>
</gene>
<dbReference type="EMBL" id="CM046127">
    <property type="protein sequence ID" value="KAI8441462.1"/>
    <property type="molecule type" value="Genomic_DNA"/>
</dbReference>
<organism evidence="1 2">
    <name type="scientific">Choristoneura fumiferana</name>
    <name type="common">Spruce budworm moth</name>
    <name type="synonym">Archips fumiferana</name>
    <dbReference type="NCBI Taxonomy" id="7141"/>
    <lineage>
        <taxon>Eukaryota</taxon>
        <taxon>Metazoa</taxon>
        <taxon>Ecdysozoa</taxon>
        <taxon>Arthropoda</taxon>
        <taxon>Hexapoda</taxon>
        <taxon>Insecta</taxon>
        <taxon>Pterygota</taxon>
        <taxon>Neoptera</taxon>
        <taxon>Endopterygota</taxon>
        <taxon>Lepidoptera</taxon>
        <taxon>Glossata</taxon>
        <taxon>Ditrysia</taxon>
        <taxon>Tortricoidea</taxon>
        <taxon>Tortricidae</taxon>
        <taxon>Tortricinae</taxon>
        <taxon>Choristoneura</taxon>
    </lineage>
</organism>
<reference evidence="1 2" key="1">
    <citation type="journal article" date="2022" name="Genome Biol. Evol.">
        <title>The Spruce Budworm Genome: Reconstructing the Evolutionary History of Antifreeze Proteins.</title>
        <authorList>
            <person name="Beliveau C."/>
            <person name="Gagne P."/>
            <person name="Picq S."/>
            <person name="Vernygora O."/>
            <person name="Keeling C.I."/>
            <person name="Pinkney K."/>
            <person name="Doucet D."/>
            <person name="Wen F."/>
            <person name="Johnston J.S."/>
            <person name="Maaroufi H."/>
            <person name="Boyle B."/>
            <person name="Laroche J."/>
            <person name="Dewar K."/>
            <person name="Juretic N."/>
            <person name="Blackburn G."/>
            <person name="Nisole A."/>
            <person name="Brunet B."/>
            <person name="Brandao M."/>
            <person name="Lumley L."/>
            <person name="Duan J."/>
            <person name="Quan G."/>
            <person name="Lucarotti C.J."/>
            <person name="Roe A.D."/>
            <person name="Sperling F.A.H."/>
            <person name="Levesque R.C."/>
            <person name="Cusson M."/>
        </authorList>
    </citation>
    <scope>NUCLEOTIDE SEQUENCE [LARGE SCALE GENOMIC DNA]</scope>
    <source>
        <strain evidence="1">Glfc:IPQL:Cfum</strain>
    </source>
</reference>
<proteinExistence type="predicted"/>
<evidence type="ECO:0000313" key="1">
    <source>
        <dbReference type="EMBL" id="KAI8441462.1"/>
    </source>
</evidence>
<protein>
    <submittedName>
        <fullName evidence="1">Uncharacterized protein</fullName>
    </submittedName>
</protein>